<dbReference type="OrthoDB" id="2441382at2759"/>
<organism evidence="2 3">
    <name type="scientific">Ambispora gerdemannii</name>
    <dbReference type="NCBI Taxonomy" id="144530"/>
    <lineage>
        <taxon>Eukaryota</taxon>
        <taxon>Fungi</taxon>
        <taxon>Fungi incertae sedis</taxon>
        <taxon>Mucoromycota</taxon>
        <taxon>Glomeromycotina</taxon>
        <taxon>Glomeromycetes</taxon>
        <taxon>Archaeosporales</taxon>
        <taxon>Ambisporaceae</taxon>
        <taxon>Ambispora</taxon>
    </lineage>
</organism>
<keyword evidence="3" id="KW-1185">Reference proteome</keyword>
<comment type="caution">
    <text evidence="2">The sequence shown here is derived from an EMBL/GenBank/DDBJ whole genome shotgun (WGS) entry which is preliminary data.</text>
</comment>
<name>A0A9N8VU73_9GLOM</name>
<gene>
    <name evidence="2" type="ORF">AGERDE_LOCUS2520</name>
</gene>
<feature type="non-terminal residue" evidence="2">
    <location>
        <position position="161"/>
    </location>
</feature>
<dbReference type="Proteomes" id="UP000789831">
    <property type="component" value="Unassembled WGS sequence"/>
</dbReference>
<proteinExistence type="predicted"/>
<dbReference type="AlphaFoldDB" id="A0A9N8VU73"/>
<accession>A0A9N8VU73</accession>
<evidence type="ECO:0000313" key="2">
    <source>
        <dbReference type="EMBL" id="CAG8466518.1"/>
    </source>
</evidence>
<feature type="region of interest" description="Disordered" evidence="1">
    <location>
        <begin position="108"/>
        <end position="129"/>
    </location>
</feature>
<reference evidence="2" key="1">
    <citation type="submission" date="2021-06" db="EMBL/GenBank/DDBJ databases">
        <authorList>
            <person name="Kallberg Y."/>
            <person name="Tangrot J."/>
            <person name="Rosling A."/>
        </authorList>
    </citation>
    <scope>NUCLEOTIDE SEQUENCE</scope>
    <source>
        <strain evidence="2">MT106</strain>
    </source>
</reference>
<protein>
    <submittedName>
        <fullName evidence="2">1012_t:CDS:1</fullName>
    </submittedName>
</protein>
<evidence type="ECO:0000313" key="3">
    <source>
        <dbReference type="Proteomes" id="UP000789831"/>
    </source>
</evidence>
<dbReference type="EMBL" id="CAJVPL010000213">
    <property type="protein sequence ID" value="CAG8466518.1"/>
    <property type="molecule type" value="Genomic_DNA"/>
</dbReference>
<evidence type="ECO:0000256" key="1">
    <source>
        <dbReference type="SAM" id="MobiDB-lite"/>
    </source>
</evidence>
<sequence length="161" mass="18103">DSNLIVTDEFVEDSYDTKQILLKSIIAEVGEENVREVWKIKDMRPGNSKHSHFVVVDIIMSAYCFANQESAKNQLNEILTPNLSIISKSVTCVLRRAAQRKVKYGEENEPGSIENSLVSRRKGRPETKRYKSVTEKKGKSCTYTCGACGQTGHNSVTCQNR</sequence>